<comment type="caution">
    <text evidence="1">The sequence shown here is derived from an EMBL/GenBank/DDBJ whole genome shotgun (WGS) entry which is preliminary data.</text>
</comment>
<dbReference type="Pfam" id="PF07277">
    <property type="entry name" value="SapC"/>
    <property type="match status" value="1"/>
</dbReference>
<proteinExistence type="predicted"/>
<dbReference type="EMBL" id="JACIDJ010000001">
    <property type="protein sequence ID" value="MBB3897676.1"/>
    <property type="molecule type" value="Genomic_DNA"/>
</dbReference>
<accession>A0A840AAW1</accession>
<organism evidence="1 2">
    <name type="scientific">Roseococcus suduntuyensis</name>
    <dbReference type="NCBI Taxonomy" id="455361"/>
    <lineage>
        <taxon>Bacteria</taxon>
        <taxon>Pseudomonadati</taxon>
        <taxon>Pseudomonadota</taxon>
        <taxon>Alphaproteobacteria</taxon>
        <taxon>Acetobacterales</taxon>
        <taxon>Roseomonadaceae</taxon>
        <taxon>Roseococcus</taxon>
    </lineage>
</organism>
<dbReference type="InterPro" id="IPR010836">
    <property type="entry name" value="SapC"/>
</dbReference>
<reference evidence="1 2" key="1">
    <citation type="submission" date="2020-08" db="EMBL/GenBank/DDBJ databases">
        <title>Genomic Encyclopedia of Type Strains, Phase IV (KMG-IV): sequencing the most valuable type-strain genomes for metagenomic binning, comparative biology and taxonomic classification.</title>
        <authorList>
            <person name="Goeker M."/>
        </authorList>
    </citation>
    <scope>NUCLEOTIDE SEQUENCE [LARGE SCALE GENOMIC DNA]</scope>
    <source>
        <strain evidence="1 2">DSM 19979</strain>
    </source>
</reference>
<evidence type="ECO:0008006" key="3">
    <source>
        <dbReference type="Google" id="ProtNLM"/>
    </source>
</evidence>
<protein>
    <recommendedName>
        <fullName evidence="3">SapC protein</fullName>
    </recommendedName>
</protein>
<dbReference type="AlphaFoldDB" id="A0A840AAW1"/>
<evidence type="ECO:0000313" key="1">
    <source>
        <dbReference type="EMBL" id="MBB3897676.1"/>
    </source>
</evidence>
<keyword evidence="2" id="KW-1185">Reference proteome</keyword>
<dbReference type="Proteomes" id="UP000553193">
    <property type="component" value="Unassembled WGS sequence"/>
</dbReference>
<sequence length="241" mass="25871">MSEAASPLPPLYGGLVPLNQMQHAQWRVRDVGFGFAAGIPAVPLALEEFPLAARHMGVVFATGAPHMPLAILGGGPGRNLFINEAGQWRDGVYVPAYLRRYPFLLARTAPGSEELALCLDPGAPQFSEAEGEPLFDAEGKPTAMASRAFEFTRAVEGSFLRTQEFVAALAELKLLGPAAVQFEQGGRNLRVDGFHAVQREAFNALTGEQLVMLRDKGWLEAIHAHLFSVAALPSIVQQAAA</sequence>
<name>A0A840AAW1_9PROT</name>
<gene>
    <name evidence="1" type="ORF">GGQ83_001102</name>
</gene>
<dbReference type="RefSeq" id="WP_184382659.1">
    <property type="nucleotide sequence ID" value="NZ_JACIDJ010000001.1"/>
</dbReference>
<evidence type="ECO:0000313" key="2">
    <source>
        <dbReference type="Proteomes" id="UP000553193"/>
    </source>
</evidence>